<dbReference type="CDD" id="cd08060">
    <property type="entry name" value="MPN_UPF0172"/>
    <property type="match status" value="1"/>
</dbReference>
<evidence type="ECO:0000256" key="1">
    <source>
        <dbReference type="ARBA" id="ARBA00007461"/>
    </source>
</evidence>
<organism evidence="3">
    <name type="scientific">Menopon gallinae</name>
    <name type="common">poultry shaft louse</name>
    <dbReference type="NCBI Taxonomy" id="328185"/>
    <lineage>
        <taxon>Eukaryota</taxon>
        <taxon>Metazoa</taxon>
        <taxon>Ecdysozoa</taxon>
        <taxon>Arthropoda</taxon>
        <taxon>Hexapoda</taxon>
        <taxon>Insecta</taxon>
        <taxon>Pterygota</taxon>
        <taxon>Neoptera</taxon>
        <taxon>Paraneoptera</taxon>
        <taxon>Psocodea</taxon>
        <taxon>Troctomorpha</taxon>
        <taxon>Phthiraptera</taxon>
        <taxon>Amblycera</taxon>
        <taxon>Menoponidae</taxon>
        <taxon>Menopon</taxon>
    </lineage>
</organism>
<dbReference type="GO" id="GO:0072546">
    <property type="term" value="C:EMC complex"/>
    <property type="evidence" value="ECO:0007669"/>
    <property type="project" value="InterPro"/>
</dbReference>
<dbReference type="InterPro" id="IPR037518">
    <property type="entry name" value="MPN"/>
</dbReference>
<proteinExistence type="inferred from homology"/>
<comment type="similarity">
    <text evidence="1">Belongs to the EMC8/EMC9 family.</text>
</comment>
<dbReference type="PANTHER" id="PTHR12941:SF10">
    <property type="entry name" value="ER MEMBRANE PROTEIN COMPLEX SUBUNIT 8_9 HOMOLOG"/>
    <property type="match status" value="1"/>
</dbReference>
<protein>
    <recommendedName>
        <fullName evidence="2">MPN domain-containing protein</fullName>
    </recommendedName>
</protein>
<evidence type="ECO:0000259" key="2">
    <source>
        <dbReference type="PROSITE" id="PS50249"/>
    </source>
</evidence>
<dbReference type="AlphaFoldDB" id="A0AAW2HMN6"/>
<sequence>MADISFSPRAYCKMILHCAKYPHCSVNGVLLAENAKSKDSKGGSGLVFVDAIPLFHICLDVSPMYEIALTQIDQMAASEGRVIAGYYLANENYRDINADVGHKVADKIAENFPSACLVVVDNRKFPPCYEKSIKEAPLIISQYSNGAWKSKDKSSVFVSEDTLYRTSELLGTRSQDLIDFDNHLDDISLDWRNISLNEEIGDNST</sequence>
<feature type="domain" description="MPN" evidence="2">
    <location>
        <begin position="4"/>
        <end position="139"/>
    </location>
</feature>
<accession>A0AAW2HMN6</accession>
<evidence type="ECO:0000313" key="3">
    <source>
        <dbReference type="EMBL" id="KAL0271022.1"/>
    </source>
</evidence>
<comment type="caution">
    <text evidence="3">The sequence shown here is derived from an EMBL/GenBank/DDBJ whole genome shotgun (WGS) entry which is preliminary data.</text>
</comment>
<dbReference type="PROSITE" id="PS50249">
    <property type="entry name" value="MPN"/>
    <property type="match status" value="1"/>
</dbReference>
<reference evidence="3" key="1">
    <citation type="journal article" date="2024" name="Gigascience">
        <title>Chromosome-level genome of the poultry shaft louse Menopon gallinae provides insight into the host-switching and adaptive evolution of parasitic lice.</title>
        <authorList>
            <person name="Xu Y."/>
            <person name="Ma L."/>
            <person name="Liu S."/>
            <person name="Liang Y."/>
            <person name="Liu Q."/>
            <person name="He Z."/>
            <person name="Tian L."/>
            <person name="Duan Y."/>
            <person name="Cai W."/>
            <person name="Li H."/>
            <person name="Song F."/>
        </authorList>
    </citation>
    <scope>NUCLEOTIDE SEQUENCE</scope>
    <source>
        <strain evidence="3">Cailab_2023a</strain>
    </source>
</reference>
<name>A0AAW2HMN6_9NEOP</name>
<dbReference type="InterPro" id="IPR005366">
    <property type="entry name" value="EMC8/9"/>
</dbReference>
<gene>
    <name evidence="3" type="ORF">PYX00_008268</name>
</gene>
<dbReference type="Pfam" id="PF03665">
    <property type="entry name" value="UPF0172"/>
    <property type="match status" value="1"/>
</dbReference>
<dbReference type="EMBL" id="JARGDH010000004">
    <property type="protein sequence ID" value="KAL0271022.1"/>
    <property type="molecule type" value="Genomic_DNA"/>
</dbReference>
<dbReference type="PANTHER" id="PTHR12941">
    <property type="entry name" value="ER MEMBRANE PROTEIN COMPLEX"/>
    <property type="match status" value="1"/>
</dbReference>